<keyword evidence="5" id="KW-1185">Reference proteome</keyword>
<evidence type="ECO:0000256" key="1">
    <source>
        <dbReference type="ARBA" id="ARBA00010062"/>
    </source>
</evidence>
<dbReference type="PROSITE" id="PS51318">
    <property type="entry name" value="TAT"/>
    <property type="match status" value="1"/>
</dbReference>
<dbReference type="InterPro" id="IPR028081">
    <property type="entry name" value="Leu-bd"/>
</dbReference>
<feature type="domain" description="Leucine-binding protein" evidence="3">
    <location>
        <begin position="41"/>
        <end position="364"/>
    </location>
</feature>
<comment type="similarity">
    <text evidence="1">Belongs to the leucine-binding protein family.</text>
</comment>
<proteinExistence type="inferred from homology"/>
<dbReference type="PANTHER" id="PTHR30483:SF6">
    <property type="entry name" value="PERIPLASMIC BINDING PROTEIN OF ABC TRANSPORTER FOR NATURAL AMINO ACIDS"/>
    <property type="match status" value="1"/>
</dbReference>
<accession>A0A4V5TLZ5</accession>
<dbReference type="InterPro" id="IPR028082">
    <property type="entry name" value="Peripla_BP_I"/>
</dbReference>
<comment type="caution">
    <text evidence="4">The sequence shown here is derived from an EMBL/GenBank/DDBJ whole genome shotgun (WGS) entry which is preliminary data.</text>
</comment>
<dbReference type="AlphaFoldDB" id="A0A4V5TLZ5"/>
<dbReference type="OrthoDB" id="827062at2"/>
<dbReference type="RefSeq" id="WP_137066393.1">
    <property type="nucleotide sequence ID" value="NZ_CP040748.1"/>
</dbReference>
<keyword evidence="2" id="KW-0732">Signal</keyword>
<dbReference type="EMBL" id="SZPY01000003">
    <property type="protein sequence ID" value="TKI61473.1"/>
    <property type="molecule type" value="Genomic_DNA"/>
</dbReference>
<dbReference type="PANTHER" id="PTHR30483">
    <property type="entry name" value="LEUCINE-SPECIFIC-BINDING PROTEIN"/>
    <property type="match status" value="1"/>
</dbReference>
<name>A0A4V5TLZ5_9ACTN</name>
<dbReference type="SUPFAM" id="SSF53822">
    <property type="entry name" value="Periplasmic binding protein-like I"/>
    <property type="match status" value="1"/>
</dbReference>
<evidence type="ECO:0000256" key="2">
    <source>
        <dbReference type="ARBA" id="ARBA00022729"/>
    </source>
</evidence>
<reference evidence="4 5" key="1">
    <citation type="submission" date="2019-04" db="EMBL/GenBank/DDBJ databases">
        <authorList>
            <person name="Dong K."/>
        </authorList>
    </citation>
    <scope>NUCLEOTIDE SEQUENCE [LARGE SCALE GENOMIC DNA]</scope>
    <source>
        <strain evidence="5">dk3543</strain>
    </source>
</reference>
<evidence type="ECO:0000259" key="3">
    <source>
        <dbReference type="Pfam" id="PF13458"/>
    </source>
</evidence>
<dbReference type="Gene3D" id="3.40.50.2300">
    <property type="match status" value="2"/>
</dbReference>
<protein>
    <recommendedName>
        <fullName evidence="3">Leucine-binding protein domain-containing protein</fullName>
    </recommendedName>
</protein>
<gene>
    <name evidence="4" type="ORF">FC770_11830</name>
</gene>
<evidence type="ECO:0000313" key="4">
    <source>
        <dbReference type="EMBL" id="TKI61473.1"/>
    </source>
</evidence>
<dbReference type="InterPro" id="IPR051010">
    <property type="entry name" value="BCAA_transport"/>
</dbReference>
<evidence type="ECO:0000313" key="5">
    <source>
        <dbReference type="Proteomes" id="UP000307808"/>
    </source>
</evidence>
<organism evidence="4 5">
    <name type="scientific">Nocardioides jishulii</name>
    <dbReference type="NCBI Taxonomy" id="2575440"/>
    <lineage>
        <taxon>Bacteria</taxon>
        <taxon>Bacillati</taxon>
        <taxon>Actinomycetota</taxon>
        <taxon>Actinomycetes</taxon>
        <taxon>Propionibacteriales</taxon>
        <taxon>Nocardioidaceae</taxon>
        <taxon>Nocardioides</taxon>
    </lineage>
</organism>
<dbReference type="InterPro" id="IPR006311">
    <property type="entry name" value="TAT_signal"/>
</dbReference>
<sequence>MTLTAITDASVSRRGVLAGGALTGAALTLEAAPAHAAKSLRVGVLLTAGVGDGHAGQRLLKGLRIGFGRADEKVTLRSRTVHSPGTEHAEALKVLDGGVDVLVAAISGVALPRVAQLCAERKVALVVANSGAHVNASSLKGVVVNSLQIWQSAFAMGQFAARRLGSSVFTIVAAPDAGYDSVYALQRGVSGAGGRVVGRAITHQATKGLDEAAQQARRSGAAVVSVHATQQRAVEIVKACRGAGFQGSIVVDPLSLELGAAGRAELARAGAWTASAWAYDQGNSHARDFARRWKRQVGGRPDAWALLGHDTALLVAEGARRVRRRGGGMRSLAAKLTHAKVGGARGQQVVNGATGVVSTPLVVRRSRPKDLSGSRVVARPARVAGNAPAMVVQGRKDKSGYLNEYTTT</sequence>
<dbReference type="Proteomes" id="UP000307808">
    <property type="component" value="Unassembled WGS sequence"/>
</dbReference>
<dbReference type="Pfam" id="PF13458">
    <property type="entry name" value="Peripla_BP_6"/>
    <property type="match status" value="1"/>
</dbReference>